<keyword evidence="4 6" id="KW-1133">Transmembrane helix</keyword>
<dbReference type="Proteomes" id="UP000012073">
    <property type="component" value="Unassembled WGS sequence"/>
</dbReference>
<dbReference type="EMBL" id="HG002195">
    <property type="protein sequence ID" value="CDF40529.1"/>
    <property type="molecule type" value="Genomic_DNA"/>
</dbReference>
<proteinExistence type="inferred from homology"/>
<feature type="compositionally biased region" description="Acidic residues" evidence="7">
    <location>
        <begin position="92"/>
        <end position="104"/>
    </location>
</feature>
<protein>
    <submittedName>
        <fullName evidence="8">Uncharacterized protein</fullName>
    </submittedName>
</protein>
<dbReference type="Gramene" id="CDF40529">
    <property type="protein sequence ID" value="CDF40529"/>
    <property type="gene ID" value="CHC_T00007243001"/>
</dbReference>
<name>R7QQZ3_CHOCR</name>
<feature type="compositionally biased region" description="Gly residues" evidence="7">
    <location>
        <begin position="110"/>
        <end position="129"/>
    </location>
</feature>
<comment type="similarity">
    <text evidence="2 6">Belongs to the peroxisomal membrane protein PXMP2/4 family.</text>
</comment>
<evidence type="ECO:0000313" key="9">
    <source>
        <dbReference type="Proteomes" id="UP000012073"/>
    </source>
</evidence>
<keyword evidence="5 6" id="KW-0472">Membrane</keyword>
<evidence type="ECO:0000256" key="4">
    <source>
        <dbReference type="ARBA" id="ARBA00022989"/>
    </source>
</evidence>
<feature type="region of interest" description="Disordered" evidence="7">
    <location>
        <begin position="90"/>
        <end position="129"/>
    </location>
</feature>
<dbReference type="OMA" id="SHATCTR"/>
<feature type="transmembrane region" description="Helical" evidence="6">
    <location>
        <begin position="292"/>
        <end position="310"/>
    </location>
</feature>
<sequence>MAQSILRLGRQSGFLSAIATTRTHSRTSGEILSRAWRCQSLVCTWQVLETRPPAGLWRRDQSPAWACVAGSPQIGYSSMMHFDKVPDKLPDWWDEEDEDEEEDNDHEKGGTGNGNKGRGEGGGAGGGGGGGGGEEGIFALLLAAYVRAIKTNPVRTKALSTGLIAILGDLLAQKISQRGDGQFVLDMRRSASVGIWGLLALGPALHYWYGILDRLFLGRYAVISKLLSDQLLFAPVCNTAFMLGVGSLEGNPFSEVSKTVREKFWPSTKANWTLWPAAQLLNFSLVPKTFQIVYVNCVALVWSVILAYIAHDE</sequence>
<keyword evidence="9" id="KW-1185">Reference proteome</keyword>
<evidence type="ECO:0000256" key="1">
    <source>
        <dbReference type="ARBA" id="ARBA00004141"/>
    </source>
</evidence>
<organism evidence="8 9">
    <name type="scientific">Chondrus crispus</name>
    <name type="common">Carrageen Irish moss</name>
    <name type="synonym">Polymorpha crispa</name>
    <dbReference type="NCBI Taxonomy" id="2769"/>
    <lineage>
        <taxon>Eukaryota</taxon>
        <taxon>Rhodophyta</taxon>
        <taxon>Florideophyceae</taxon>
        <taxon>Rhodymeniophycidae</taxon>
        <taxon>Gigartinales</taxon>
        <taxon>Gigartinaceae</taxon>
        <taxon>Chondrus</taxon>
    </lineage>
</organism>
<dbReference type="GeneID" id="17318555"/>
<evidence type="ECO:0000256" key="6">
    <source>
        <dbReference type="RuleBase" id="RU363053"/>
    </source>
</evidence>
<evidence type="ECO:0000256" key="3">
    <source>
        <dbReference type="ARBA" id="ARBA00022692"/>
    </source>
</evidence>
<keyword evidence="3 6" id="KW-0812">Transmembrane</keyword>
<dbReference type="PhylomeDB" id="R7QQZ3"/>
<dbReference type="AlphaFoldDB" id="R7QQZ3"/>
<dbReference type="InterPro" id="IPR007248">
    <property type="entry name" value="Mpv17_PMP22"/>
</dbReference>
<dbReference type="STRING" id="2769.R7QQZ3"/>
<evidence type="ECO:0000256" key="5">
    <source>
        <dbReference type="ARBA" id="ARBA00023136"/>
    </source>
</evidence>
<dbReference type="GO" id="GO:0016020">
    <property type="term" value="C:membrane"/>
    <property type="evidence" value="ECO:0007669"/>
    <property type="project" value="UniProtKB-SubCell"/>
</dbReference>
<evidence type="ECO:0000256" key="2">
    <source>
        <dbReference type="ARBA" id="ARBA00006824"/>
    </source>
</evidence>
<dbReference type="Pfam" id="PF04117">
    <property type="entry name" value="Mpv17_PMP22"/>
    <property type="match status" value="1"/>
</dbReference>
<comment type="subcellular location">
    <subcellularLocation>
        <location evidence="1">Membrane</location>
        <topology evidence="1">Multi-pass membrane protein</topology>
    </subcellularLocation>
</comment>
<evidence type="ECO:0000313" key="8">
    <source>
        <dbReference type="EMBL" id="CDF40529.1"/>
    </source>
</evidence>
<dbReference type="PANTHER" id="PTHR11266:SF17">
    <property type="entry name" value="PROTEIN MPV17"/>
    <property type="match status" value="1"/>
</dbReference>
<accession>R7QQZ3</accession>
<dbReference type="OrthoDB" id="5858at2759"/>
<dbReference type="GO" id="GO:0005737">
    <property type="term" value="C:cytoplasm"/>
    <property type="evidence" value="ECO:0007669"/>
    <property type="project" value="TreeGrafter"/>
</dbReference>
<reference evidence="9" key="1">
    <citation type="journal article" date="2013" name="Proc. Natl. Acad. Sci. U.S.A.">
        <title>Genome structure and metabolic features in the red seaweed Chondrus crispus shed light on evolution of the Archaeplastida.</title>
        <authorList>
            <person name="Collen J."/>
            <person name="Porcel B."/>
            <person name="Carre W."/>
            <person name="Ball S.G."/>
            <person name="Chaparro C."/>
            <person name="Tonon T."/>
            <person name="Barbeyron T."/>
            <person name="Michel G."/>
            <person name="Noel B."/>
            <person name="Valentin K."/>
            <person name="Elias M."/>
            <person name="Artiguenave F."/>
            <person name="Arun A."/>
            <person name="Aury J.M."/>
            <person name="Barbosa-Neto J.F."/>
            <person name="Bothwell J.H."/>
            <person name="Bouget F.Y."/>
            <person name="Brillet L."/>
            <person name="Cabello-Hurtado F."/>
            <person name="Capella-Gutierrez S."/>
            <person name="Charrier B."/>
            <person name="Cladiere L."/>
            <person name="Cock J.M."/>
            <person name="Coelho S.M."/>
            <person name="Colleoni C."/>
            <person name="Czjzek M."/>
            <person name="Da Silva C."/>
            <person name="Delage L."/>
            <person name="Denoeud F."/>
            <person name="Deschamps P."/>
            <person name="Dittami S.M."/>
            <person name="Gabaldon T."/>
            <person name="Gachon C.M."/>
            <person name="Groisillier A."/>
            <person name="Herve C."/>
            <person name="Jabbari K."/>
            <person name="Katinka M."/>
            <person name="Kloareg B."/>
            <person name="Kowalczyk N."/>
            <person name="Labadie K."/>
            <person name="Leblanc C."/>
            <person name="Lopez P.J."/>
            <person name="McLachlan D.H."/>
            <person name="Meslet-Cladiere L."/>
            <person name="Moustafa A."/>
            <person name="Nehr Z."/>
            <person name="Nyvall Collen P."/>
            <person name="Panaud O."/>
            <person name="Partensky F."/>
            <person name="Poulain J."/>
            <person name="Rensing S.A."/>
            <person name="Rousvoal S."/>
            <person name="Samson G."/>
            <person name="Symeonidi A."/>
            <person name="Weissenbach J."/>
            <person name="Zambounis A."/>
            <person name="Wincker P."/>
            <person name="Boyen C."/>
        </authorList>
    </citation>
    <scope>NUCLEOTIDE SEQUENCE [LARGE SCALE GENOMIC DNA]</scope>
    <source>
        <strain evidence="9">cv. Stackhouse</strain>
    </source>
</reference>
<gene>
    <name evidence="8" type="ORF">CHC_T00007243001</name>
</gene>
<dbReference type="PANTHER" id="PTHR11266">
    <property type="entry name" value="PEROXISOMAL MEMBRANE PROTEIN 2, PXMP2 MPV17"/>
    <property type="match status" value="1"/>
</dbReference>
<feature type="transmembrane region" description="Helical" evidence="6">
    <location>
        <begin position="193"/>
        <end position="211"/>
    </location>
</feature>
<evidence type="ECO:0000256" key="7">
    <source>
        <dbReference type="SAM" id="MobiDB-lite"/>
    </source>
</evidence>
<dbReference type="RefSeq" id="XP_005710823.1">
    <property type="nucleotide sequence ID" value="XM_005710766.1"/>
</dbReference>
<dbReference type="KEGG" id="ccp:CHC_T00007243001"/>